<keyword evidence="4 5" id="KW-0472">Membrane</keyword>
<comment type="function">
    <text evidence="5">NDH-1 shuttles electrons from NADH, via FMN and iron-sulfur (Fe-S) centers, to quinones in the respiratory chain. The immediate electron acceptor for the enzyme in this species is believed to be ubiquinone. Couples the redox reaction to proton translocation (for every two electrons transferred, four hydrogen ions are translocated across the cytoplasmic membrane), and thus conserves the redox energy in a proton gradient. This subunit may bind ubiquinone.</text>
</comment>
<dbReference type="RefSeq" id="WP_054196021.1">
    <property type="nucleotide sequence ID" value="NZ_CABMKQ010000059.1"/>
</dbReference>
<dbReference type="GO" id="GO:0016655">
    <property type="term" value="F:oxidoreductase activity, acting on NAD(P)H, quinone or similar compound as acceptor"/>
    <property type="evidence" value="ECO:0007669"/>
    <property type="project" value="UniProtKB-UniRule"/>
</dbReference>
<keyword evidence="3 5" id="KW-1133">Transmembrane helix</keyword>
<dbReference type="AlphaFoldDB" id="A0A0M4TKX0"/>
<evidence type="ECO:0000313" key="8">
    <source>
        <dbReference type="Proteomes" id="UP000066049"/>
    </source>
</evidence>
<proteinExistence type="inferred from homology"/>
<evidence type="ECO:0000256" key="5">
    <source>
        <dbReference type="HAMAP-Rule" id="MF_01350"/>
    </source>
</evidence>
<dbReference type="GO" id="GO:0009060">
    <property type="term" value="P:aerobic respiration"/>
    <property type="evidence" value="ECO:0007669"/>
    <property type="project" value="TreeGrafter"/>
</dbReference>
<feature type="transmembrane region" description="Helical" evidence="5">
    <location>
        <begin position="192"/>
        <end position="213"/>
    </location>
</feature>
<feature type="transmembrane region" description="Helical" evidence="5">
    <location>
        <begin position="121"/>
        <end position="144"/>
    </location>
</feature>
<evidence type="ECO:0000313" key="7">
    <source>
        <dbReference type="EMBL" id="ALF46919.1"/>
    </source>
</evidence>
<dbReference type="PANTHER" id="PTHR11432">
    <property type="entry name" value="NADH DEHYDROGENASE SUBUNIT 1"/>
    <property type="match status" value="1"/>
</dbReference>
<dbReference type="HAMAP" id="MF_01350">
    <property type="entry name" value="NDH1_NuoH"/>
    <property type="match status" value="1"/>
</dbReference>
<feature type="transmembrane region" description="Helical" evidence="5">
    <location>
        <begin position="6"/>
        <end position="32"/>
    </location>
</feature>
<dbReference type="PATRIC" id="fig|199.248.peg.222"/>
<organism evidence="7 8">
    <name type="scientific">Campylobacter concisus</name>
    <dbReference type="NCBI Taxonomy" id="199"/>
    <lineage>
        <taxon>Bacteria</taxon>
        <taxon>Pseudomonadati</taxon>
        <taxon>Campylobacterota</taxon>
        <taxon>Epsilonproteobacteria</taxon>
        <taxon>Campylobacterales</taxon>
        <taxon>Campylobacteraceae</taxon>
        <taxon>Campylobacter</taxon>
    </lineage>
</organism>
<dbReference type="GO" id="GO:0003954">
    <property type="term" value="F:NADH dehydrogenase activity"/>
    <property type="evidence" value="ECO:0007669"/>
    <property type="project" value="TreeGrafter"/>
</dbReference>
<keyword evidence="5" id="KW-0874">Quinone</keyword>
<gene>
    <name evidence="5 7" type="primary">nuoH</name>
    <name evidence="7" type="ORF">CCON33237_0209</name>
</gene>
<evidence type="ECO:0000256" key="6">
    <source>
        <dbReference type="RuleBase" id="RU000471"/>
    </source>
</evidence>
<feature type="transmembrane region" description="Helical" evidence="5">
    <location>
        <begin position="271"/>
        <end position="294"/>
    </location>
</feature>
<comment type="catalytic activity">
    <reaction evidence="5">
        <text>a quinone + NADH + 5 H(+)(in) = a quinol + NAD(+) + 4 H(+)(out)</text>
        <dbReference type="Rhea" id="RHEA:57888"/>
        <dbReference type="ChEBI" id="CHEBI:15378"/>
        <dbReference type="ChEBI" id="CHEBI:24646"/>
        <dbReference type="ChEBI" id="CHEBI:57540"/>
        <dbReference type="ChEBI" id="CHEBI:57945"/>
        <dbReference type="ChEBI" id="CHEBI:132124"/>
    </reaction>
</comment>
<dbReference type="InterPro" id="IPR018086">
    <property type="entry name" value="NADH_UbQ_OxRdtase_su1_CS"/>
</dbReference>
<protein>
    <recommendedName>
        <fullName evidence="5">NADH-quinone oxidoreductase subunit H</fullName>
        <ecNumber evidence="5">7.1.1.-</ecNumber>
    </recommendedName>
    <alternativeName>
        <fullName evidence="5">NADH dehydrogenase I subunit H</fullName>
    </alternativeName>
    <alternativeName>
        <fullName evidence="5">NDH-1 subunit H</fullName>
    </alternativeName>
</protein>
<feature type="transmembrane region" description="Helical" evidence="5">
    <location>
        <begin position="306"/>
        <end position="330"/>
    </location>
</feature>
<evidence type="ECO:0000256" key="1">
    <source>
        <dbReference type="ARBA" id="ARBA00004141"/>
    </source>
</evidence>
<keyword evidence="7" id="KW-0560">Oxidoreductase</keyword>
<dbReference type="GeneID" id="28661877"/>
<dbReference type="GO" id="GO:0048038">
    <property type="term" value="F:quinone binding"/>
    <property type="evidence" value="ECO:0007669"/>
    <property type="project" value="UniProtKB-KW"/>
</dbReference>
<feature type="transmembrane region" description="Helical" evidence="5">
    <location>
        <begin position="78"/>
        <end position="101"/>
    </location>
</feature>
<dbReference type="KEGG" id="ccoc:CCON33237_0209"/>
<dbReference type="PROSITE" id="PS00667">
    <property type="entry name" value="COMPLEX1_ND1_1"/>
    <property type="match status" value="1"/>
</dbReference>
<keyword evidence="2 5" id="KW-0812">Transmembrane</keyword>
<comment type="subcellular location">
    <subcellularLocation>
        <location evidence="5 6">Cell membrane</location>
        <topology evidence="5 6">Multi-pass membrane protein</topology>
    </subcellularLocation>
    <subcellularLocation>
        <location evidence="1">Membrane</location>
        <topology evidence="1">Multi-pass membrane protein</topology>
    </subcellularLocation>
</comment>
<evidence type="ECO:0000256" key="4">
    <source>
        <dbReference type="ARBA" id="ARBA00023136"/>
    </source>
</evidence>
<dbReference type="GO" id="GO:0005886">
    <property type="term" value="C:plasma membrane"/>
    <property type="evidence" value="ECO:0007669"/>
    <property type="project" value="UniProtKB-SubCell"/>
</dbReference>
<keyword evidence="5" id="KW-1278">Translocase</keyword>
<feature type="transmembrane region" description="Helical" evidence="5">
    <location>
        <begin position="156"/>
        <end position="180"/>
    </location>
</feature>
<reference evidence="8" key="1">
    <citation type="submission" date="2015-08" db="EMBL/GenBank/DDBJ databases">
        <title>Comparative genomics of the Campylobacter concisus group.</title>
        <authorList>
            <person name="Miller W.G."/>
            <person name="Yee E."/>
            <person name="Chapman M.H."/>
            <person name="Huynh S."/>
            <person name="Bono J.L."/>
            <person name="On S.L.W."/>
            <person name="St Leger J."/>
            <person name="Foster G."/>
            <person name="Parker C.T."/>
        </authorList>
    </citation>
    <scope>NUCLEOTIDE SEQUENCE [LARGE SCALE GENOMIC DNA]</scope>
    <source>
        <strain evidence="8">ATCC 33237</strain>
    </source>
</reference>
<accession>A0A0M4TKX0</accession>
<keyword evidence="5" id="KW-0830">Ubiquinone</keyword>
<comment type="subunit">
    <text evidence="5">NDH-1 is composed of 14 different subunits. Subunits NuoA, H, J, K, L, M, N constitute the membrane sector of the complex.</text>
</comment>
<comment type="similarity">
    <text evidence="5 6">Belongs to the complex I subunit 1 family.</text>
</comment>
<keyword evidence="5" id="KW-1003">Cell membrane</keyword>
<sequence>MSDILFFILTTIIKAVVILAVMASLAGLATYAERKVLAYMQRRVGPDMVGPAGVLQIVADMIKLFTKEDIVPANANKFIFLIAPLISAIAAFAALAPVPFLPEFEIFGHTLRPILSDINVGILYIAGVASVCVFSPLAAGLASYNKFALISAARAVVSLLSFEIVAGMALLSVVMVTSSLSLVDINNYQKGIFGWLIFKQPLAFLLFLIASFVECNRTPFCLTENETEIVAGYGTEYSGMRWAMFFIGEYTNMIAASIIITILFLGGFNEFLFIPGALMIILKSSIVFFFFLWVRASWAHLRVDQLSAFCWKILLPLGILNIVITGFMLLI</sequence>
<name>A0A0M4TKX0_9BACT</name>
<dbReference type="PANTHER" id="PTHR11432:SF3">
    <property type="entry name" value="NADH-UBIQUINONE OXIDOREDUCTASE CHAIN 1"/>
    <property type="match status" value="1"/>
</dbReference>
<evidence type="ECO:0000256" key="2">
    <source>
        <dbReference type="ARBA" id="ARBA00022692"/>
    </source>
</evidence>
<evidence type="ECO:0000256" key="3">
    <source>
        <dbReference type="ARBA" id="ARBA00022989"/>
    </source>
</evidence>
<dbReference type="NCBIfam" id="NF004741">
    <property type="entry name" value="PRK06076.1-2"/>
    <property type="match status" value="1"/>
</dbReference>
<feature type="transmembrane region" description="Helical" evidence="5">
    <location>
        <begin position="242"/>
        <end position="265"/>
    </location>
</feature>
<dbReference type="Proteomes" id="UP000066049">
    <property type="component" value="Chromosome"/>
</dbReference>
<keyword evidence="5 6" id="KW-0520">NAD</keyword>
<dbReference type="Pfam" id="PF00146">
    <property type="entry name" value="NADHdh"/>
    <property type="match status" value="1"/>
</dbReference>
<dbReference type="InterPro" id="IPR001694">
    <property type="entry name" value="NADH_UbQ_OxRdtase_su1/FPO"/>
</dbReference>
<dbReference type="EMBL" id="CP012541">
    <property type="protein sequence ID" value="ALF46919.1"/>
    <property type="molecule type" value="Genomic_DNA"/>
</dbReference>
<dbReference type="EC" id="7.1.1.-" evidence="5"/>